<reference evidence="1 2" key="1">
    <citation type="submission" date="2024-11" db="EMBL/GenBank/DDBJ databases">
        <title>Chromosome-level genome assembly of the freshwater bivalve Anodonta woodiana.</title>
        <authorList>
            <person name="Chen X."/>
        </authorList>
    </citation>
    <scope>NUCLEOTIDE SEQUENCE [LARGE SCALE GENOMIC DNA]</scope>
    <source>
        <strain evidence="1">MN2024</strain>
        <tissue evidence="1">Gills</tissue>
    </source>
</reference>
<proteinExistence type="predicted"/>
<dbReference type="Proteomes" id="UP001634394">
    <property type="component" value="Unassembled WGS sequence"/>
</dbReference>
<comment type="caution">
    <text evidence="1">The sequence shown here is derived from an EMBL/GenBank/DDBJ whole genome shotgun (WGS) entry which is preliminary data.</text>
</comment>
<protein>
    <submittedName>
        <fullName evidence="1">Uncharacterized protein</fullName>
    </submittedName>
</protein>
<evidence type="ECO:0000313" key="2">
    <source>
        <dbReference type="Proteomes" id="UP001634394"/>
    </source>
</evidence>
<dbReference type="EMBL" id="JBJQND010000016">
    <property type="protein sequence ID" value="KAL3846448.1"/>
    <property type="molecule type" value="Genomic_DNA"/>
</dbReference>
<dbReference type="AlphaFoldDB" id="A0ABD3UDB6"/>
<gene>
    <name evidence="1" type="ORF">ACJMK2_017437</name>
</gene>
<keyword evidence="2" id="KW-1185">Reference proteome</keyword>
<name>A0ABD3UDB6_SINWO</name>
<sequence length="116" mass="13788">MFSTNDASARNRRSISDVNKEVHSHTGCKYKYLQNWIENDTLKRVFVMVRVCKCKMHESKEEYLRRKEIYLFETGVNRGVDVHNYDGQYTENCEWIKIINPDGSITLRRSCTCTRK</sequence>
<organism evidence="1 2">
    <name type="scientific">Sinanodonta woodiana</name>
    <name type="common">Chinese pond mussel</name>
    <name type="synonym">Anodonta woodiana</name>
    <dbReference type="NCBI Taxonomy" id="1069815"/>
    <lineage>
        <taxon>Eukaryota</taxon>
        <taxon>Metazoa</taxon>
        <taxon>Spiralia</taxon>
        <taxon>Lophotrochozoa</taxon>
        <taxon>Mollusca</taxon>
        <taxon>Bivalvia</taxon>
        <taxon>Autobranchia</taxon>
        <taxon>Heteroconchia</taxon>
        <taxon>Palaeoheterodonta</taxon>
        <taxon>Unionida</taxon>
        <taxon>Unionoidea</taxon>
        <taxon>Unionidae</taxon>
        <taxon>Unioninae</taxon>
        <taxon>Sinanodonta</taxon>
    </lineage>
</organism>
<evidence type="ECO:0000313" key="1">
    <source>
        <dbReference type="EMBL" id="KAL3846448.1"/>
    </source>
</evidence>
<accession>A0ABD3UDB6</accession>